<evidence type="ECO:0000256" key="8">
    <source>
        <dbReference type="SAM" id="MobiDB-lite"/>
    </source>
</evidence>
<evidence type="ECO:0000256" key="6">
    <source>
        <dbReference type="ARBA" id="ARBA00023065"/>
    </source>
</evidence>
<evidence type="ECO:0000256" key="7">
    <source>
        <dbReference type="ARBA" id="ARBA00023136"/>
    </source>
</evidence>
<evidence type="ECO:0000256" key="4">
    <source>
        <dbReference type="ARBA" id="ARBA00022692"/>
    </source>
</evidence>
<dbReference type="PROSITE" id="PS50850">
    <property type="entry name" value="MFS"/>
    <property type="match status" value="1"/>
</dbReference>
<protein>
    <submittedName>
        <fullName evidence="11">Siderochrome-iron transporter-like protein Sit1</fullName>
    </submittedName>
</protein>
<dbReference type="GO" id="GO:0005768">
    <property type="term" value="C:endosome"/>
    <property type="evidence" value="ECO:0007669"/>
    <property type="project" value="TreeGrafter"/>
</dbReference>
<feature type="domain" description="Major facilitator superfamily (MFS) profile" evidence="10">
    <location>
        <begin position="49"/>
        <end position="557"/>
    </location>
</feature>
<name>A0A6A6VI04_9PLEO</name>
<dbReference type="InterPro" id="IPR020846">
    <property type="entry name" value="MFS_dom"/>
</dbReference>
<proteinExistence type="inferred from homology"/>
<dbReference type="GO" id="GO:0005774">
    <property type="term" value="C:vacuolar membrane"/>
    <property type="evidence" value="ECO:0007669"/>
    <property type="project" value="TreeGrafter"/>
</dbReference>
<evidence type="ECO:0000313" key="12">
    <source>
        <dbReference type="Proteomes" id="UP000799440"/>
    </source>
</evidence>
<evidence type="ECO:0000256" key="5">
    <source>
        <dbReference type="ARBA" id="ARBA00022989"/>
    </source>
</evidence>
<dbReference type="AlphaFoldDB" id="A0A6A6VI04"/>
<dbReference type="GO" id="GO:0005886">
    <property type="term" value="C:plasma membrane"/>
    <property type="evidence" value="ECO:0007669"/>
    <property type="project" value="TreeGrafter"/>
</dbReference>
<keyword evidence="4 9" id="KW-0812">Transmembrane</keyword>
<dbReference type="FunFam" id="1.20.1250.20:FF:000197">
    <property type="entry name" value="Siderophore iron transporter 1"/>
    <property type="match status" value="1"/>
</dbReference>
<keyword evidence="5 9" id="KW-1133">Transmembrane helix</keyword>
<dbReference type="OrthoDB" id="2241241at2759"/>
<accession>A0A6A6VI04</accession>
<feature type="compositionally biased region" description="Basic and acidic residues" evidence="8">
    <location>
        <begin position="576"/>
        <end position="598"/>
    </location>
</feature>
<evidence type="ECO:0000313" key="11">
    <source>
        <dbReference type="EMBL" id="KAF2748841.1"/>
    </source>
</evidence>
<feature type="region of interest" description="Disordered" evidence="8">
    <location>
        <begin position="562"/>
        <end position="605"/>
    </location>
</feature>
<feature type="transmembrane region" description="Helical" evidence="9">
    <location>
        <begin position="531"/>
        <end position="553"/>
    </location>
</feature>
<keyword evidence="7 9" id="KW-0472">Membrane</keyword>
<feature type="transmembrane region" description="Helical" evidence="9">
    <location>
        <begin position="246"/>
        <end position="274"/>
    </location>
</feature>
<feature type="transmembrane region" description="Helical" evidence="9">
    <location>
        <begin position="171"/>
        <end position="188"/>
    </location>
</feature>
<evidence type="ECO:0000256" key="9">
    <source>
        <dbReference type="SAM" id="Phobius"/>
    </source>
</evidence>
<dbReference type="SUPFAM" id="SSF103473">
    <property type="entry name" value="MFS general substrate transporter"/>
    <property type="match status" value="1"/>
</dbReference>
<dbReference type="PANTHER" id="PTHR23501:SF92">
    <property type="entry name" value="GLUTATHIONE EXCHANGER 1-RELATED"/>
    <property type="match status" value="1"/>
</dbReference>
<dbReference type="InterPro" id="IPR011701">
    <property type="entry name" value="MFS"/>
</dbReference>
<dbReference type="Gene3D" id="1.20.1250.20">
    <property type="entry name" value="MFS general substrate transporter like domains"/>
    <property type="match status" value="2"/>
</dbReference>
<comment type="similarity">
    <text evidence="2">Belongs to the major facilitator superfamily.</text>
</comment>
<keyword evidence="6" id="KW-0406">Ion transport</keyword>
<feature type="transmembrane region" description="Helical" evidence="9">
    <location>
        <begin position="114"/>
        <end position="132"/>
    </location>
</feature>
<evidence type="ECO:0000259" key="10">
    <source>
        <dbReference type="PROSITE" id="PS50850"/>
    </source>
</evidence>
<keyword evidence="3" id="KW-0813">Transport</keyword>
<gene>
    <name evidence="11" type="ORF">M011DRAFT_466598</name>
</gene>
<evidence type="ECO:0000256" key="3">
    <source>
        <dbReference type="ARBA" id="ARBA00022448"/>
    </source>
</evidence>
<dbReference type="Proteomes" id="UP000799440">
    <property type="component" value="Unassembled WGS sequence"/>
</dbReference>
<organism evidence="11 12">
    <name type="scientific">Sporormia fimetaria CBS 119925</name>
    <dbReference type="NCBI Taxonomy" id="1340428"/>
    <lineage>
        <taxon>Eukaryota</taxon>
        <taxon>Fungi</taxon>
        <taxon>Dikarya</taxon>
        <taxon>Ascomycota</taxon>
        <taxon>Pezizomycotina</taxon>
        <taxon>Dothideomycetes</taxon>
        <taxon>Pleosporomycetidae</taxon>
        <taxon>Pleosporales</taxon>
        <taxon>Sporormiaceae</taxon>
        <taxon>Sporormia</taxon>
    </lineage>
</organism>
<dbReference type="Pfam" id="PF07690">
    <property type="entry name" value="MFS_1"/>
    <property type="match status" value="1"/>
</dbReference>
<feature type="region of interest" description="Disordered" evidence="8">
    <location>
        <begin position="1"/>
        <end position="22"/>
    </location>
</feature>
<dbReference type="InterPro" id="IPR036259">
    <property type="entry name" value="MFS_trans_sf"/>
</dbReference>
<keyword evidence="12" id="KW-1185">Reference proteome</keyword>
<dbReference type="PANTHER" id="PTHR23501">
    <property type="entry name" value="MAJOR FACILITATOR SUPERFAMILY"/>
    <property type="match status" value="1"/>
</dbReference>
<dbReference type="GO" id="GO:0015343">
    <property type="term" value="F:siderophore-iron transmembrane transporter activity"/>
    <property type="evidence" value="ECO:0007669"/>
    <property type="project" value="TreeGrafter"/>
</dbReference>
<feature type="transmembrane region" description="Helical" evidence="9">
    <location>
        <begin position="43"/>
        <end position="62"/>
    </location>
</feature>
<comment type="subcellular location">
    <subcellularLocation>
        <location evidence="1">Endomembrane system</location>
        <topology evidence="1">Multi-pass membrane protein</topology>
    </subcellularLocation>
</comment>
<feature type="compositionally biased region" description="Basic and acidic residues" evidence="8">
    <location>
        <begin position="1"/>
        <end position="13"/>
    </location>
</feature>
<evidence type="ECO:0000256" key="2">
    <source>
        <dbReference type="ARBA" id="ARBA00008335"/>
    </source>
</evidence>
<feature type="transmembrane region" description="Helical" evidence="9">
    <location>
        <begin position="138"/>
        <end position="159"/>
    </location>
</feature>
<feature type="transmembrane region" description="Helical" evidence="9">
    <location>
        <begin position="328"/>
        <end position="357"/>
    </location>
</feature>
<feature type="transmembrane region" description="Helical" evidence="9">
    <location>
        <begin position="394"/>
        <end position="415"/>
    </location>
</feature>
<dbReference type="EMBL" id="MU006568">
    <property type="protein sequence ID" value="KAF2748841.1"/>
    <property type="molecule type" value="Genomic_DNA"/>
</dbReference>
<feature type="transmembrane region" description="Helical" evidence="9">
    <location>
        <begin position="200"/>
        <end position="225"/>
    </location>
</feature>
<reference evidence="11" key="1">
    <citation type="journal article" date="2020" name="Stud. Mycol.">
        <title>101 Dothideomycetes genomes: a test case for predicting lifestyles and emergence of pathogens.</title>
        <authorList>
            <person name="Haridas S."/>
            <person name="Albert R."/>
            <person name="Binder M."/>
            <person name="Bloem J."/>
            <person name="Labutti K."/>
            <person name="Salamov A."/>
            <person name="Andreopoulos B."/>
            <person name="Baker S."/>
            <person name="Barry K."/>
            <person name="Bills G."/>
            <person name="Bluhm B."/>
            <person name="Cannon C."/>
            <person name="Castanera R."/>
            <person name="Culley D."/>
            <person name="Daum C."/>
            <person name="Ezra D."/>
            <person name="Gonzalez J."/>
            <person name="Henrissat B."/>
            <person name="Kuo A."/>
            <person name="Liang C."/>
            <person name="Lipzen A."/>
            <person name="Lutzoni F."/>
            <person name="Magnuson J."/>
            <person name="Mondo S."/>
            <person name="Nolan M."/>
            <person name="Ohm R."/>
            <person name="Pangilinan J."/>
            <person name="Park H.-J."/>
            <person name="Ramirez L."/>
            <person name="Alfaro M."/>
            <person name="Sun H."/>
            <person name="Tritt A."/>
            <person name="Yoshinaga Y."/>
            <person name="Zwiers L.-H."/>
            <person name="Turgeon B."/>
            <person name="Goodwin S."/>
            <person name="Spatafora J."/>
            <person name="Crous P."/>
            <person name="Grigoriev I."/>
        </authorList>
    </citation>
    <scope>NUCLEOTIDE SEQUENCE</scope>
    <source>
        <strain evidence="11">CBS 119925</strain>
    </source>
</reference>
<feature type="transmembrane region" description="Helical" evidence="9">
    <location>
        <begin position="286"/>
        <end position="307"/>
    </location>
</feature>
<feature type="transmembrane region" description="Helical" evidence="9">
    <location>
        <begin position="462"/>
        <end position="482"/>
    </location>
</feature>
<sequence>MSDIDPKNAETPERYSSASSTELIGEKSPGVARIEVISSFTTFWNRVAIFLSVFLIAYAYGLDGTLRYAFQPTATSSFGSHSTLATLQTIRAVIAAAAQPTAAKIADVFGRVELILVSVFFYVLGSLIEATASNVDSFIAGAVLYQIGYTSIILLVEVVVADTTSLRSRVFFSYIPAAPFLINTWVSGDISAAVLRATTWRWGIGMWCFIYTVCALPLVISLWWVDRKARKAGALANLKTPYQTLGFRRLVVALFWQLDVVGIILLIIVFGFILVPFTIAKQGSTAYGSAKFIAPLAIGVLAIPLWISWERKSPHPMVPFRLLKDRAVWGALGIACFLNTAWAVQGDFLYTVLVVAFNESVKSATRITSLYSFASVLTGMCLGLVIFRVRRLKPFIVAGTCLFMVAFGLLIHFRGGEGRSLHGGIVAAQIVLGVAGGFFPYPTQASIQAATAHEHLAVITGLYLATYNIGSALGNTISGAMWSQLMPSQLADALGNRTEAELWFKTPFPQVALYPPGTFERDAAIYAYRHIQRLLCITGICLCVPLIFFACVIRNPKLGKEQSLPGAETHGSGANDSEKGTVDTERDNSLETEGEKKSFWGSLRK</sequence>
<feature type="transmembrane region" description="Helical" evidence="9">
    <location>
        <begin position="421"/>
        <end position="441"/>
    </location>
</feature>
<evidence type="ECO:0000256" key="1">
    <source>
        <dbReference type="ARBA" id="ARBA00004127"/>
    </source>
</evidence>
<feature type="transmembrane region" description="Helical" evidence="9">
    <location>
        <begin position="369"/>
        <end position="387"/>
    </location>
</feature>